<evidence type="ECO:0000313" key="2">
    <source>
        <dbReference type="EMBL" id="KIC61724.1"/>
    </source>
</evidence>
<dbReference type="AlphaFoldDB" id="A0A0B4CKE5"/>
<gene>
    <name evidence="2" type="ORF">RM51_15105</name>
</gene>
<feature type="chain" id="PRO_5002100513" evidence="1">
    <location>
        <begin position="19"/>
        <end position="136"/>
    </location>
</feature>
<feature type="signal peptide" evidence="1">
    <location>
        <begin position="1"/>
        <end position="18"/>
    </location>
</feature>
<name>A0A0B4CKE5_9FLAO</name>
<organism evidence="2 3">
    <name type="scientific">Chryseobacterium taiwanense</name>
    <dbReference type="NCBI Taxonomy" id="363331"/>
    <lineage>
        <taxon>Bacteria</taxon>
        <taxon>Pseudomonadati</taxon>
        <taxon>Bacteroidota</taxon>
        <taxon>Flavobacteriia</taxon>
        <taxon>Flavobacteriales</taxon>
        <taxon>Weeksellaceae</taxon>
        <taxon>Chryseobacterium group</taxon>
        <taxon>Chryseobacterium</taxon>
    </lineage>
</organism>
<dbReference type="STRING" id="363331.RM51_15105"/>
<evidence type="ECO:0000313" key="3">
    <source>
        <dbReference type="Proteomes" id="UP000031167"/>
    </source>
</evidence>
<dbReference type="RefSeq" id="WP_039371405.1">
    <property type="nucleotide sequence ID" value="NZ_JWTA01000015.1"/>
</dbReference>
<dbReference type="EMBL" id="JWTA01000015">
    <property type="protein sequence ID" value="KIC61724.1"/>
    <property type="molecule type" value="Genomic_DNA"/>
</dbReference>
<accession>A0A0B4CKE5</accession>
<dbReference type="Proteomes" id="UP000031167">
    <property type="component" value="Unassembled WGS sequence"/>
</dbReference>
<evidence type="ECO:0000256" key="1">
    <source>
        <dbReference type="SAM" id="SignalP"/>
    </source>
</evidence>
<protein>
    <submittedName>
        <fullName evidence="2">Uncharacterized protein</fullName>
    </submittedName>
</protein>
<reference evidence="2 3" key="1">
    <citation type="submission" date="2014-12" db="EMBL/GenBank/DDBJ databases">
        <title>Genome sequencing of Chryseobacterium taiwanense TPW19.</title>
        <authorList>
            <person name="Tan P.W."/>
            <person name="Chan K.-G."/>
        </authorList>
    </citation>
    <scope>NUCLEOTIDE SEQUENCE [LARGE SCALE GENOMIC DNA]</scope>
    <source>
        <strain evidence="2 3">TPW19</strain>
    </source>
</reference>
<keyword evidence="3" id="KW-1185">Reference proteome</keyword>
<proteinExistence type="predicted"/>
<sequence>MKRLFTVLLFALNIISYAQSRSFQSTSYAYKSKTNKGWGQWSKKIQTKVLITIDEKNEELRIDSDIPQRYTIQSVIDQGYNSKNNKYIRFSGLDKDLRPCTIMLMFSNGKNSHQIYFIYNDFKFYYNFFDNANFSN</sequence>
<comment type="caution">
    <text evidence="2">The sequence shown here is derived from an EMBL/GenBank/DDBJ whole genome shotgun (WGS) entry which is preliminary data.</text>
</comment>
<keyword evidence="1" id="KW-0732">Signal</keyword>